<evidence type="ECO:0000313" key="3">
    <source>
        <dbReference type="EMBL" id="OIR09917.1"/>
    </source>
</evidence>
<evidence type="ECO:0000259" key="2">
    <source>
        <dbReference type="PROSITE" id="PS01148"/>
    </source>
</evidence>
<name>A0A1J5T0Y9_9ZZZZ</name>
<dbReference type="Pfam" id="PF01206">
    <property type="entry name" value="TusA"/>
    <property type="match status" value="1"/>
</dbReference>
<reference evidence="3" key="1">
    <citation type="submission" date="2016-10" db="EMBL/GenBank/DDBJ databases">
        <title>Sequence of Gallionella enrichment culture.</title>
        <authorList>
            <person name="Poehlein A."/>
            <person name="Muehling M."/>
            <person name="Daniel R."/>
        </authorList>
    </citation>
    <scope>NUCLEOTIDE SEQUENCE</scope>
</reference>
<comment type="similarity">
    <text evidence="1">Belongs to the sulfur carrier protein TusA family.</text>
</comment>
<dbReference type="SUPFAM" id="SSF64307">
    <property type="entry name" value="SirA-like"/>
    <property type="match status" value="1"/>
</dbReference>
<keyword evidence="3" id="KW-0808">Transferase</keyword>
<proteinExistence type="inferred from homology"/>
<dbReference type="Gene3D" id="3.30.110.40">
    <property type="entry name" value="TusA-like domain"/>
    <property type="match status" value="1"/>
</dbReference>
<dbReference type="EMBL" id="MLJW01000024">
    <property type="protein sequence ID" value="OIR09917.1"/>
    <property type="molecule type" value="Genomic_DNA"/>
</dbReference>
<organism evidence="3">
    <name type="scientific">mine drainage metagenome</name>
    <dbReference type="NCBI Taxonomy" id="410659"/>
    <lineage>
        <taxon>unclassified sequences</taxon>
        <taxon>metagenomes</taxon>
        <taxon>ecological metagenomes</taxon>
    </lineage>
</organism>
<dbReference type="InterPro" id="IPR001455">
    <property type="entry name" value="TusA-like"/>
</dbReference>
<comment type="caution">
    <text evidence="3">The sequence shown here is derived from an EMBL/GenBank/DDBJ whole genome shotgun (WGS) entry which is preliminary data.</text>
</comment>
<sequence length="76" mass="8342">MTEHLLDARGLTCPLPILRARKQLKLLEAGQCLTVLATDPSARRDFPSFCAQTGQRLVEESCDADGVLRFVIEKGA</sequence>
<evidence type="ECO:0000256" key="1">
    <source>
        <dbReference type="ARBA" id="ARBA00008984"/>
    </source>
</evidence>
<dbReference type="EC" id="2.8.1.-" evidence="3"/>
<dbReference type="GO" id="GO:0016740">
    <property type="term" value="F:transferase activity"/>
    <property type="evidence" value="ECO:0007669"/>
    <property type="project" value="UniProtKB-KW"/>
</dbReference>
<gene>
    <name evidence="3" type="primary">tusA_8</name>
    <name evidence="3" type="ORF">GALL_78380</name>
</gene>
<dbReference type="CDD" id="cd00291">
    <property type="entry name" value="SirA_YedF_YeeD"/>
    <property type="match status" value="1"/>
</dbReference>
<protein>
    <submittedName>
        <fullName evidence="3">Sulfurtransferase TusA</fullName>
        <ecNumber evidence="3">2.8.1.-</ecNumber>
    </submittedName>
</protein>
<dbReference type="AlphaFoldDB" id="A0A1J5T0Y9"/>
<dbReference type="PROSITE" id="PS01148">
    <property type="entry name" value="UPF0033"/>
    <property type="match status" value="1"/>
</dbReference>
<dbReference type="PANTHER" id="PTHR33279">
    <property type="entry name" value="SULFUR CARRIER PROTEIN YEDF-RELATED"/>
    <property type="match status" value="1"/>
</dbReference>
<dbReference type="PANTHER" id="PTHR33279:SF6">
    <property type="entry name" value="SULFUR CARRIER PROTEIN YEDF-RELATED"/>
    <property type="match status" value="1"/>
</dbReference>
<dbReference type="InterPro" id="IPR036868">
    <property type="entry name" value="TusA-like_sf"/>
</dbReference>
<accession>A0A1J5T0Y9</accession>
<feature type="domain" description="UPF0033" evidence="2">
    <location>
        <begin position="6"/>
        <end position="30"/>
    </location>
</feature>